<feature type="region of interest" description="Disordered" evidence="1">
    <location>
        <begin position="429"/>
        <end position="473"/>
    </location>
</feature>
<name>A0ABU9Z6A6_9HYPH</name>
<dbReference type="InterPro" id="IPR038740">
    <property type="entry name" value="BioF2-like_GNAT_dom"/>
</dbReference>
<protein>
    <submittedName>
        <fullName evidence="3">GNAT family N-acetyltransferase</fullName>
        <ecNumber evidence="3">2.3.1.-</ecNumber>
    </submittedName>
</protein>
<gene>
    <name evidence="3" type="ORF">PUR21_03730</name>
</gene>
<dbReference type="Pfam" id="PF13480">
    <property type="entry name" value="Acetyltransf_6"/>
    <property type="match status" value="1"/>
</dbReference>
<evidence type="ECO:0000259" key="2">
    <source>
        <dbReference type="Pfam" id="PF13480"/>
    </source>
</evidence>
<keyword evidence="3" id="KW-0012">Acyltransferase</keyword>
<evidence type="ECO:0000256" key="1">
    <source>
        <dbReference type="SAM" id="MobiDB-lite"/>
    </source>
</evidence>
<evidence type="ECO:0000313" key="4">
    <source>
        <dbReference type="Proteomes" id="UP001404845"/>
    </source>
</evidence>
<reference evidence="3 4" key="1">
    <citation type="journal article" date="2023" name="PLoS ONE">
        <title>Complete genome assembly of Hawai'i environmental nontuberculous mycobacteria reveals unexpected co-isolation with methylobacteria.</title>
        <authorList>
            <person name="Hendrix J."/>
            <person name="Epperson L.E."/>
            <person name="Tong E.I."/>
            <person name="Chan Y.L."/>
            <person name="Hasan N.A."/>
            <person name="Dawrs S.N."/>
            <person name="Norton G.J."/>
            <person name="Virdi R."/>
            <person name="Crooks J.L."/>
            <person name="Chan E.D."/>
            <person name="Honda J.R."/>
            <person name="Strong M."/>
        </authorList>
    </citation>
    <scope>NUCLEOTIDE SEQUENCE [LARGE SCALE GENOMIC DNA]</scope>
    <source>
        <strain evidence="3 4">NJH_HI01</strain>
    </source>
</reference>
<proteinExistence type="predicted"/>
<dbReference type="EMBL" id="JAQYXL010000001">
    <property type="protein sequence ID" value="MEN3226782.1"/>
    <property type="molecule type" value="Genomic_DNA"/>
</dbReference>
<feature type="compositionally biased region" description="Basic and acidic residues" evidence="1">
    <location>
        <begin position="1"/>
        <end position="12"/>
    </location>
</feature>
<dbReference type="RefSeq" id="WP_200670701.1">
    <property type="nucleotide sequence ID" value="NZ_JACWCW010000017.1"/>
</dbReference>
<dbReference type="Gene3D" id="3.40.630.30">
    <property type="match status" value="1"/>
</dbReference>
<dbReference type="InterPro" id="IPR016181">
    <property type="entry name" value="Acyl_CoA_acyltransferase"/>
</dbReference>
<dbReference type="SUPFAM" id="SSF55729">
    <property type="entry name" value="Acyl-CoA N-acyltransferases (Nat)"/>
    <property type="match status" value="1"/>
</dbReference>
<sequence length="473" mass="51343">MDSSGDFKRGHSAESASVPVTDEATSLRSPALAEITVEVAAAPRFRSLAADWRRLVQRCAEPNVFMDPAVAGAMFTVTETPLFVLLAWARHPGGGADLIGVWLLVTARPSSGLPIRTLEAPCNALTFLGSPVLDRDRAVEALSAMLEAVARHPALPTLICANQIPTDGTVYPALVAAVERQGGRLVVIEHRQRAQLSARRPGQTVSSQTLSSKRRAELRRHRKRIAERGDLRHVSYRKPEEISAAFQEFLDLEAAGWKGRASRRGRAIRNAPPLRAFAETMIVGLARDACAGIEALRLDGRAIAMNIWLRSGRTAFGWKMAYDEGYAKWGPGSLLMDAMPETVFANGDIDTIDSCNRDTSAALAQIWPERREIADFLIDVSPGGSLRGRLTALVERVFRHGRGVARRTYKAHVKPVYLRVLARLTKTGAAAARQEGGEQSPPGPEPTSSDPVEGRAERVSPVARAPRGRADAP</sequence>
<comment type="caution">
    <text evidence="3">The sequence shown here is derived from an EMBL/GenBank/DDBJ whole genome shotgun (WGS) entry which is preliminary data.</text>
</comment>
<dbReference type="GO" id="GO:0016746">
    <property type="term" value="F:acyltransferase activity"/>
    <property type="evidence" value="ECO:0007669"/>
    <property type="project" value="UniProtKB-KW"/>
</dbReference>
<keyword evidence="4" id="KW-1185">Reference proteome</keyword>
<feature type="region of interest" description="Disordered" evidence="1">
    <location>
        <begin position="1"/>
        <end position="22"/>
    </location>
</feature>
<keyword evidence="3" id="KW-0808">Transferase</keyword>
<feature type="domain" description="BioF2-like acetyltransferase" evidence="2">
    <location>
        <begin position="212"/>
        <end position="354"/>
    </location>
</feature>
<accession>A0ABU9Z6A6</accession>
<dbReference type="EC" id="2.3.1.-" evidence="3"/>
<feature type="compositionally biased region" description="Low complexity" evidence="1">
    <location>
        <begin position="429"/>
        <end position="440"/>
    </location>
</feature>
<evidence type="ECO:0000313" key="3">
    <source>
        <dbReference type="EMBL" id="MEN3226782.1"/>
    </source>
</evidence>
<dbReference type="Proteomes" id="UP001404845">
    <property type="component" value="Unassembled WGS sequence"/>
</dbReference>
<organism evidence="3 4">
    <name type="scientific">Methylorubrum rhodesianum</name>
    <dbReference type="NCBI Taxonomy" id="29427"/>
    <lineage>
        <taxon>Bacteria</taxon>
        <taxon>Pseudomonadati</taxon>
        <taxon>Pseudomonadota</taxon>
        <taxon>Alphaproteobacteria</taxon>
        <taxon>Hyphomicrobiales</taxon>
        <taxon>Methylobacteriaceae</taxon>
        <taxon>Methylorubrum</taxon>
    </lineage>
</organism>
<feature type="region of interest" description="Disordered" evidence="1">
    <location>
        <begin position="197"/>
        <end position="217"/>
    </location>
</feature>